<name>A0ABS4KVS8_9CLOT</name>
<dbReference type="PANTHER" id="PTHR43674">
    <property type="entry name" value="NITRILASE C965.09-RELATED"/>
    <property type="match status" value="1"/>
</dbReference>
<dbReference type="InterPro" id="IPR050345">
    <property type="entry name" value="Aliph_Amidase/BUP"/>
</dbReference>
<evidence type="ECO:0000259" key="2">
    <source>
        <dbReference type="PROSITE" id="PS50263"/>
    </source>
</evidence>
<sequence length="276" mass="31813">MKIALAQMKINESTEKNFEKCLQLIEMGAKNGAELICFPELQLSPFFHQYEGVDVSNYIISIEDKKIKKMQEKCKKFNIMAFPNIYLRENKKYYDASLCINTDGEIIGVSKMVHIMRCPQFYEQDYYYSSDTGFRVYDTPLGKIGIIVCFDRHMPESFRICALQGADLIIIPTANVKCEPLEKFEWELRISAMQNNLFIAMCNRVGKEGEMDFAGESIVVDPDGDVIVKADGKEQILYGDIDIMKALESRNNKQYISLRRPDVYSKICDINTKIFE</sequence>
<dbReference type="RefSeq" id="WP_209702862.1">
    <property type="nucleotide sequence ID" value="NZ_JAGGLM010000017.1"/>
</dbReference>
<evidence type="ECO:0000256" key="1">
    <source>
        <dbReference type="ARBA" id="ARBA00022801"/>
    </source>
</evidence>
<dbReference type="GO" id="GO:0050126">
    <property type="term" value="F:N-carbamoylputrescine amidase activity"/>
    <property type="evidence" value="ECO:0007669"/>
    <property type="project" value="UniProtKB-EC"/>
</dbReference>
<dbReference type="CDD" id="cd07197">
    <property type="entry name" value="nitrilase"/>
    <property type="match status" value="1"/>
</dbReference>
<dbReference type="Pfam" id="PF00795">
    <property type="entry name" value="CN_hydrolase"/>
    <property type="match status" value="1"/>
</dbReference>
<proteinExistence type="predicted"/>
<protein>
    <submittedName>
        <fullName evidence="3">N-carbamoylputrescine amidase</fullName>
        <ecNumber evidence="3">3.5.1.53</ecNumber>
    </submittedName>
</protein>
<reference evidence="3 4" key="1">
    <citation type="submission" date="2021-03" db="EMBL/GenBank/DDBJ databases">
        <title>Genomic Encyclopedia of Type Strains, Phase IV (KMG-IV): sequencing the most valuable type-strain genomes for metagenomic binning, comparative biology and taxonomic classification.</title>
        <authorList>
            <person name="Goeker M."/>
        </authorList>
    </citation>
    <scope>NUCLEOTIDE SEQUENCE [LARGE SCALE GENOMIC DNA]</scope>
    <source>
        <strain evidence="3 4">DSM 28783</strain>
    </source>
</reference>
<dbReference type="PANTHER" id="PTHR43674:SF2">
    <property type="entry name" value="BETA-UREIDOPROPIONASE"/>
    <property type="match status" value="1"/>
</dbReference>
<dbReference type="EC" id="3.5.1.53" evidence="3"/>
<dbReference type="InterPro" id="IPR003010">
    <property type="entry name" value="C-N_Hydrolase"/>
</dbReference>
<comment type="caution">
    <text evidence="3">The sequence shown here is derived from an EMBL/GenBank/DDBJ whole genome shotgun (WGS) entry which is preliminary data.</text>
</comment>
<evidence type="ECO:0000313" key="3">
    <source>
        <dbReference type="EMBL" id="MBP2033596.1"/>
    </source>
</evidence>
<dbReference type="SUPFAM" id="SSF56317">
    <property type="entry name" value="Carbon-nitrogen hydrolase"/>
    <property type="match status" value="1"/>
</dbReference>
<dbReference type="Gene3D" id="3.60.110.10">
    <property type="entry name" value="Carbon-nitrogen hydrolase"/>
    <property type="match status" value="1"/>
</dbReference>
<accession>A0ABS4KVS8</accession>
<dbReference type="Proteomes" id="UP001519307">
    <property type="component" value="Unassembled WGS sequence"/>
</dbReference>
<gene>
    <name evidence="3" type="ORF">J2Z42_002300</name>
</gene>
<dbReference type="InterPro" id="IPR036526">
    <property type="entry name" value="C-N_Hydrolase_sf"/>
</dbReference>
<keyword evidence="4" id="KW-1185">Reference proteome</keyword>
<dbReference type="PROSITE" id="PS50263">
    <property type="entry name" value="CN_HYDROLASE"/>
    <property type="match status" value="1"/>
</dbReference>
<evidence type="ECO:0000313" key="4">
    <source>
        <dbReference type="Proteomes" id="UP001519307"/>
    </source>
</evidence>
<dbReference type="EMBL" id="JAGGLM010000017">
    <property type="protein sequence ID" value="MBP2033596.1"/>
    <property type="molecule type" value="Genomic_DNA"/>
</dbReference>
<feature type="domain" description="CN hydrolase" evidence="2">
    <location>
        <begin position="1"/>
        <end position="243"/>
    </location>
</feature>
<organism evidence="3 4">
    <name type="scientific">Clostridium algifaecis</name>
    <dbReference type="NCBI Taxonomy" id="1472040"/>
    <lineage>
        <taxon>Bacteria</taxon>
        <taxon>Bacillati</taxon>
        <taxon>Bacillota</taxon>
        <taxon>Clostridia</taxon>
        <taxon>Eubacteriales</taxon>
        <taxon>Clostridiaceae</taxon>
        <taxon>Clostridium</taxon>
    </lineage>
</organism>
<keyword evidence="1 3" id="KW-0378">Hydrolase</keyword>